<reference evidence="1 2" key="1">
    <citation type="journal article" date="2019" name="Int. J. Syst. Evol. Microbiol.">
        <title>The Global Catalogue of Microorganisms (GCM) 10K type strain sequencing project: providing services to taxonomists for standard genome sequencing and annotation.</title>
        <authorList>
            <consortium name="The Broad Institute Genomics Platform"/>
            <consortium name="The Broad Institute Genome Sequencing Center for Infectious Disease"/>
            <person name="Wu L."/>
            <person name="Ma J."/>
        </authorList>
    </citation>
    <scope>NUCLEOTIDE SEQUENCE [LARGE SCALE GENOMIC DNA]</scope>
    <source>
        <strain evidence="1 2">JCM 11574</strain>
    </source>
</reference>
<comment type="caution">
    <text evidence="1">The sequence shown here is derived from an EMBL/GenBank/DDBJ whole genome shotgun (WGS) entry which is preliminary data.</text>
</comment>
<evidence type="ECO:0000313" key="1">
    <source>
        <dbReference type="EMBL" id="GAA2785081.1"/>
    </source>
</evidence>
<evidence type="ECO:0000313" key="2">
    <source>
        <dbReference type="Proteomes" id="UP001500893"/>
    </source>
</evidence>
<protein>
    <recommendedName>
        <fullName evidence="3">Lipoprotein</fullName>
    </recommendedName>
</protein>
<dbReference type="Proteomes" id="UP001500893">
    <property type="component" value="Unassembled WGS sequence"/>
</dbReference>
<name>A0ABN3V9E7_9ACTN</name>
<evidence type="ECO:0008006" key="3">
    <source>
        <dbReference type="Google" id="ProtNLM"/>
    </source>
</evidence>
<gene>
    <name evidence="1" type="ORF">GCM10010521_74170</name>
</gene>
<sequence>MRRGPGLAATAVAVTAVTAVTAVGCDDGARPDLVVKGTPPATAYSGPLHVPAGRPDGSGPRALRLASGAAGRALECDGEIFDGSGPDGWSASDGGATPEEGLALYFDMVRPEQPDHGYRAERTEPDRVLYSYDVGGRTKVAVVVARDQQDRPGWGPETNASCDPAELPAGFTDTTGWEIWTDRRGRRVPVTALSSSPGSAHCGRQSAHFLTLDDRRYARDPDGVLERDGLLRAPYRARAGMPADAHDTGYHLRGRRLWLTDDRMTAYVRTAAGVEAWPLLKQGAGCD</sequence>
<dbReference type="RefSeq" id="WP_345060657.1">
    <property type="nucleotide sequence ID" value="NZ_BAAAVM010000167.1"/>
</dbReference>
<dbReference type="PROSITE" id="PS51257">
    <property type="entry name" value="PROKAR_LIPOPROTEIN"/>
    <property type="match status" value="1"/>
</dbReference>
<organism evidence="1 2">
    <name type="scientific">Streptomyces rameus</name>
    <dbReference type="NCBI Taxonomy" id="68261"/>
    <lineage>
        <taxon>Bacteria</taxon>
        <taxon>Bacillati</taxon>
        <taxon>Actinomycetota</taxon>
        <taxon>Actinomycetes</taxon>
        <taxon>Kitasatosporales</taxon>
        <taxon>Streptomycetaceae</taxon>
        <taxon>Streptomyces</taxon>
    </lineage>
</organism>
<keyword evidence="2" id="KW-1185">Reference proteome</keyword>
<dbReference type="EMBL" id="BAAAVM010000167">
    <property type="protein sequence ID" value="GAA2785081.1"/>
    <property type="molecule type" value="Genomic_DNA"/>
</dbReference>
<proteinExistence type="predicted"/>
<accession>A0ABN3V9E7</accession>